<keyword evidence="3" id="KW-1185">Reference proteome</keyword>
<proteinExistence type="predicted"/>
<keyword evidence="1" id="KW-0812">Transmembrane</keyword>
<feature type="transmembrane region" description="Helical" evidence="1">
    <location>
        <begin position="49"/>
        <end position="70"/>
    </location>
</feature>
<gene>
    <name evidence="2" type="ORF">FGL95_23210</name>
</gene>
<keyword evidence="1" id="KW-0472">Membrane</keyword>
<dbReference type="Proteomes" id="UP000535543">
    <property type="component" value="Unassembled WGS sequence"/>
</dbReference>
<dbReference type="AlphaFoldDB" id="A0A848KNS2"/>
<feature type="transmembrane region" description="Helical" evidence="1">
    <location>
        <begin position="7"/>
        <end position="26"/>
    </location>
</feature>
<evidence type="ECO:0000313" key="2">
    <source>
        <dbReference type="EMBL" id="NMN97950.1"/>
    </source>
</evidence>
<keyword evidence="1" id="KW-1133">Transmembrane helix</keyword>
<organism evidence="2 3">
    <name type="scientific">Antrihabitans stalactiti</name>
    <dbReference type="NCBI Taxonomy" id="2584121"/>
    <lineage>
        <taxon>Bacteria</taxon>
        <taxon>Bacillati</taxon>
        <taxon>Actinomycetota</taxon>
        <taxon>Actinomycetes</taxon>
        <taxon>Mycobacteriales</taxon>
        <taxon>Nocardiaceae</taxon>
        <taxon>Antrihabitans</taxon>
    </lineage>
</organism>
<protein>
    <submittedName>
        <fullName evidence="2">Uncharacterized protein</fullName>
    </submittedName>
</protein>
<evidence type="ECO:0000313" key="3">
    <source>
        <dbReference type="Proteomes" id="UP000535543"/>
    </source>
</evidence>
<comment type="caution">
    <text evidence="2">The sequence shown here is derived from an EMBL/GenBank/DDBJ whole genome shotgun (WGS) entry which is preliminary data.</text>
</comment>
<evidence type="ECO:0000256" key="1">
    <source>
        <dbReference type="SAM" id="Phobius"/>
    </source>
</evidence>
<accession>A0A848KNS2</accession>
<reference evidence="2 3" key="2">
    <citation type="submission" date="2020-06" db="EMBL/GenBank/DDBJ databases">
        <title>Antribacter stalactiti gen. nov., sp. nov., a new member of the family Nacardiaceae isolated from a cave.</title>
        <authorList>
            <person name="Kim I.S."/>
        </authorList>
    </citation>
    <scope>NUCLEOTIDE SEQUENCE [LARGE SCALE GENOMIC DNA]</scope>
    <source>
        <strain evidence="2 3">YC2-7</strain>
    </source>
</reference>
<dbReference type="RefSeq" id="WP_169591415.1">
    <property type="nucleotide sequence ID" value="NZ_VCQU01000009.1"/>
</dbReference>
<sequence>MNRKNVTIAGEVIAALAIAFAAWWSWDRAARTSSFNPAYEGAPAYSGTYYAGSWITLAAVLAVVAGILVIDGISRVTRPHDSA</sequence>
<dbReference type="EMBL" id="VCQU01000009">
    <property type="protein sequence ID" value="NMN97950.1"/>
    <property type="molecule type" value="Genomic_DNA"/>
</dbReference>
<reference evidence="2 3" key="1">
    <citation type="submission" date="2019-05" db="EMBL/GenBank/DDBJ databases">
        <authorList>
            <person name="Lee S.D."/>
        </authorList>
    </citation>
    <scope>NUCLEOTIDE SEQUENCE [LARGE SCALE GENOMIC DNA]</scope>
    <source>
        <strain evidence="2 3">YC2-7</strain>
    </source>
</reference>
<name>A0A848KNS2_9NOCA</name>